<dbReference type="RefSeq" id="WP_187056197.1">
    <property type="nucleotide sequence ID" value="NZ_CP060412.1"/>
</dbReference>
<name>A0A7G8Q1R7_9GAMM</name>
<sequence>MSHTVNWDTRVRALMDLSPNDLSRVDLVIDGLKNGTLDVLQLKNAMSMGPGAIREFIDHM</sequence>
<gene>
    <name evidence="1" type="ORF">H8F01_16780</name>
</gene>
<dbReference type="EMBL" id="CP060412">
    <property type="protein sequence ID" value="QNK00725.1"/>
    <property type="molecule type" value="Genomic_DNA"/>
</dbReference>
<proteinExistence type="predicted"/>
<keyword evidence="2" id="KW-1185">Reference proteome</keyword>
<dbReference type="AlphaFoldDB" id="A0A7G8Q1R7"/>
<dbReference type="KEGG" id="dtl:H8F01_16780"/>
<accession>A0A7G8Q1R7</accession>
<evidence type="ECO:0000313" key="2">
    <source>
        <dbReference type="Proteomes" id="UP000515873"/>
    </source>
</evidence>
<dbReference type="Proteomes" id="UP000515873">
    <property type="component" value="Chromosome"/>
</dbReference>
<reference evidence="1 2" key="1">
    <citation type="submission" date="2020-08" db="EMBL/GenBank/DDBJ databases">
        <title>Dyella sp. G9 isolated from forest soil.</title>
        <authorList>
            <person name="Fu J."/>
            <person name="Qiu L."/>
        </authorList>
    </citation>
    <scope>NUCLEOTIDE SEQUENCE [LARGE SCALE GENOMIC DNA]</scope>
    <source>
        <strain evidence="1 2">G9</strain>
    </source>
</reference>
<organism evidence="1 2">
    <name type="scientific">Dyella telluris</name>
    <dbReference type="NCBI Taxonomy" id="2763498"/>
    <lineage>
        <taxon>Bacteria</taxon>
        <taxon>Pseudomonadati</taxon>
        <taxon>Pseudomonadota</taxon>
        <taxon>Gammaproteobacteria</taxon>
        <taxon>Lysobacterales</taxon>
        <taxon>Rhodanobacteraceae</taxon>
        <taxon>Dyella</taxon>
    </lineage>
</organism>
<protein>
    <submittedName>
        <fullName evidence="1">Uncharacterized protein</fullName>
    </submittedName>
</protein>
<evidence type="ECO:0000313" key="1">
    <source>
        <dbReference type="EMBL" id="QNK00725.1"/>
    </source>
</evidence>